<dbReference type="OrthoDB" id="114660at2759"/>
<keyword evidence="5" id="KW-0325">Glycoprotein</keyword>
<keyword evidence="10" id="KW-1185">Reference proteome</keyword>
<evidence type="ECO:0000313" key="9">
    <source>
        <dbReference type="EMBL" id="KAA0201021.1"/>
    </source>
</evidence>
<evidence type="ECO:0000256" key="1">
    <source>
        <dbReference type="ARBA" id="ARBA00004479"/>
    </source>
</evidence>
<evidence type="ECO:0000256" key="5">
    <source>
        <dbReference type="ARBA" id="ARBA00023180"/>
    </source>
</evidence>
<evidence type="ECO:0000256" key="3">
    <source>
        <dbReference type="ARBA" id="ARBA00022989"/>
    </source>
</evidence>
<feature type="region of interest" description="Disordered" evidence="6">
    <location>
        <begin position="1214"/>
        <end position="1240"/>
    </location>
</feature>
<keyword evidence="3 7" id="KW-1133">Transmembrane helix</keyword>
<evidence type="ECO:0000256" key="6">
    <source>
        <dbReference type="SAM" id="MobiDB-lite"/>
    </source>
</evidence>
<feature type="compositionally biased region" description="Polar residues" evidence="6">
    <location>
        <begin position="1181"/>
        <end position="1190"/>
    </location>
</feature>
<dbReference type="Proteomes" id="UP000728185">
    <property type="component" value="Unassembled WGS sequence"/>
</dbReference>
<evidence type="ECO:0000256" key="2">
    <source>
        <dbReference type="ARBA" id="ARBA00022692"/>
    </source>
</evidence>
<dbReference type="EMBL" id="LUCM01000151">
    <property type="protein sequence ID" value="KAA0201021.1"/>
    <property type="molecule type" value="Genomic_DNA"/>
</dbReference>
<evidence type="ECO:0000259" key="8">
    <source>
        <dbReference type="PROSITE" id="PS50853"/>
    </source>
</evidence>
<feature type="compositionally biased region" description="Low complexity" evidence="6">
    <location>
        <begin position="1163"/>
        <end position="1176"/>
    </location>
</feature>
<feature type="region of interest" description="Disordered" evidence="6">
    <location>
        <begin position="155"/>
        <end position="175"/>
    </location>
</feature>
<dbReference type="SUPFAM" id="SSF49265">
    <property type="entry name" value="Fibronectin type III"/>
    <property type="match status" value="3"/>
</dbReference>
<feature type="compositionally biased region" description="Polar residues" evidence="6">
    <location>
        <begin position="1103"/>
        <end position="1124"/>
    </location>
</feature>
<dbReference type="PANTHER" id="PTHR46957:SF3">
    <property type="entry name" value="CYTOKINE RECEPTOR"/>
    <property type="match status" value="1"/>
</dbReference>
<dbReference type="Pfam" id="PF00041">
    <property type="entry name" value="fn3"/>
    <property type="match status" value="3"/>
</dbReference>
<dbReference type="InterPro" id="IPR036116">
    <property type="entry name" value="FN3_sf"/>
</dbReference>
<sequence>MTTVLLWNKQSHPSSFLLLPVVCHAALSFHDSTAEAYASIDHRLLPPRNLQIVPIRFGTFNISWIPAAKNEPWISHFELVLISLGEIPNKEEDSRCRAYRNAFNLSDREASTFDRTLNPGQLTLNVSAPASWTVVTGLPPDNFYRVLLFSMAGSQRSPPASMPSSPRVPALAPKSAPRDVKVTARGIQSVKVAWEQPDGTDCTGELMNYVITINSSRLLEPIVIKVPREKRSYVVEDLVPGTVYTVQVAATTRGGVGVASSPLIFRTGGETPRVDMDDDTEDVEAATLVSEEPEEPDEFYEGISSRPDWTEEDRVGYNDLRIFLVPAKIQNLRATASQNSIHLKWTVALRRVNPDTERELLVTPRNSDSRSSSDLPAHPMRINLAVNKHEKDSLGYLPSGTKYLIRWGDMHPGPAEDSVQGDQTEYLIENLRSGTIYYIRVIAVTQLGEGPAAYTVTRTLNPVAGELTPPPSGPLIPVNLVVQAVGSTWARVGWELSSLPPPETMTSMVFQIKYYATTPDGFHETQHGYRRGLSTYERDVELVNLTIPNRNRGPKRNGNHYKAMLRGLRPGTQYEFGVCLIQPHLMNEQGEVETRDNKGSNLAASPYCWSMVQGFETFGQQPKDPPQHIRVLMSSSDKRPDTVGLVQIDPSDSGGLASDGGKTYPVRVIWDSPSQSNGPILAYMIYLTANRKQAVSRWFERTVDGSLRRIEIRGLDVNRVYYMQIAARNRHGRSPLSSVVAFRTPDVQGNGGGMFKLSREYYDARHINEPLTTMVTDVSEALGSEATDLKAENMPWIIVGCVLGGALVIMIVITSVLLNRCRRGRTSLGLMKGQQPKQPYLAAYPHFYHADPNRPSDSGQKVHNFTVPEACLGSCSLSGSAAGGSQSGPLGLRLPEATCGGAHDSRHKLDHSAHAVTPGQTSSCQCSEWNSKGMTNQNQICASGAKCTCFNPLDGNAPWMAVGHTCQVTLGGCLDDRHSTPAGSEKDASGCGSGALRRMDPGLGRKLSSRGTTDSHECCTHAYPISDHSSGCLKHDNWSRAVNDSLHAMAPPPRDMTLSYFASTQHNNGECHLGHLHSESCELQQQQQQQAQQQQQIQSQNQKKISSLKSSGNGYNPIKSSQLSAGERSPDFVYIQSRHGIGMMANHGFTGSGSLNDDDAITSSPASSSAGRASGGIAHLSSPQTHGNSQMRKFQQSPLQGFGKSDLDKLHGGISPQRIGVFPSTVQMPYDGRGKQNKSSEYKMSRLTQSNVTTGLLNDISPTIQQKHQPGNFGNAARVNVMSSDYASQQSSLSNPSSASSNAGFGFSPECSASNTGTPMGTDSHINSAGLSFALDRVPTPEPTPRPAPFSRLAAGDLLKSHLGMRLPVNGGCEDYLSSSEATEKLLHSPLLKKNEAMAAPPRFDRENTPDTPDSISEKELMRGYSAEELNQEMANLEGLMKDLNQITQNQFDC</sequence>
<feature type="transmembrane region" description="Helical" evidence="7">
    <location>
        <begin position="796"/>
        <end position="818"/>
    </location>
</feature>
<dbReference type="InterPro" id="IPR003961">
    <property type="entry name" value="FN3_dom"/>
</dbReference>
<dbReference type="SMART" id="SM00060">
    <property type="entry name" value="FN3"/>
    <property type="match status" value="5"/>
</dbReference>
<feature type="region of interest" description="Disordered" evidence="6">
    <location>
        <begin position="1156"/>
        <end position="1190"/>
    </location>
</feature>
<gene>
    <name evidence="9" type="ORF">FBUS_00397</name>
</gene>
<evidence type="ECO:0000256" key="4">
    <source>
        <dbReference type="ARBA" id="ARBA00023136"/>
    </source>
</evidence>
<feature type="compositionally biased region" description="Low complexity" evidence="6">
    <location>
        <begin position="1092"/>
        <end position="1102"/>
    </location>
</feature>
<dbReference type="Pfam" id="PF06583">
    <property type="entry name" value="Neogenin_C"/>
    <property type="match status" value="1"/>
</dbReference>
<accession>A0A8E0SA97</accession>
<proteinExistence type="predicted"/>
<dbReference type="PROSITE" id="PS50853">
    <property type="entry name" value="FN3"/>
    <property type="match status" value="3"/>
</dbReference>
<evidence type="ECO:0000256" key="7">
    <source>
        <dbReference type="SAM" id="Phobius"/>
    </source>
</evidence>
<reference evidence="9" key="1">
    <citation type="submission" date="2019-05" db="EMBL/GenBank/DDBJ databases">
        <title>Annotation for the trematode Fasciolopsis buski.</title>
        <authorList>
            <person name="Choi Y.-J."/>
        </authorList>
    </citation>
    <scope>NUCLEOTIDE SEQUENCE</scope>
    <source>
        <strain evidence="9">HT</strain>
        <tissue evidence="9">Whole worm</tissue>
    </source>
</reference>
<keyword evidence="2 7" id="KW-0812">Transmembrane</keyword>
<dbReference type="PANTHER" id="PTHR46957">
    <property type="entry name" value="CYTOKINE RECEPTOR"/>
    <property type="match status" value="1"/>
</dbReference>
<feature type="domain" description="Fibronectin type-III" evidence="8">
    <location>
        <begin position="176"/>
        <end position="270"/>
    </location>
</feature>
<evidence type="ECO:0000313" key="10">
    <source>
        <dbReference type="Proteomes" id="UP000728185"/>
    </source>
</evidence>
<keyword evidence="4 7" id="KW-0472">Membrane</keyword>
<dbReference type="InterPro" id="IPR010560">
    <property type="entry name" value="Neogenin_C"/>
</dbReference>
<name>A0A8E0SA97_9TREM</name>
<dbReference type="GO" id="GO:0016020">
    <property type="term" value="C:membrane"/>
    <property type="evidence" value="ECO:0007669"/>
    <property type="project" value="UniProtKB-SubCell"/>
</dbReference>
<feature type="domain" description="Fibronectin type-III" evidence="8">
    <location>
        <begin position="378"/>
        <end position="463"/>
    </location>
</feature>
<protein>
    <recommendedName>
        <fullName evidence="8">Fibronectin type-III domain-containing protein</fullName>
    </recommendedName>
</protein>
<dbReference type="InterPro" id="IPR050713">
    <property type="entry name" value="RTP_Phos/Ushers"/>
</dbReference>
<feature type="compositionally biased region" description="Low complexity" evidence="6">
    <location>
        <begin position="155"/>
        <end position="170"/>
    </location>
</feature>
<dbReference type="CDD" id="cd00063">
    <property type="entry name" value="FN3"/>
    <property type="match status" value="4"/>
</dbReference>
<comment type="caution">
    <text evidence="9">The sequence shown here is derived from an EMBL/GenBank/DDBJ whole genome shotgun (WGS) entry which is preliminary data.</text>
</comment>
<feature type="region of interest" description="Disordered" evidence="6">
    <location>
        <begin position="1092"/>
        <end position="1127"/>
    </location>
</feature>
<comment type="subcellular location">
    <subcellularLocation>
        <location evidence="1">Membrane</location>
        <topology evidence="1">Single-pass type I membrane protein</topology>
    </subcellularLocation>
</comment>
<organism evidence="9 10">
    <name type="scientific">Fasciolopsis buskii</name>
    <dbReference type="NCBI Taxonomy" id="27845"/>
    <lineage>
        <taxon>Eukaryota</taxon>
        <taxon>Metazoa</taxon>
        <taxon>Spiralia</taxon>
        <taxon>Lophotrochozoa</taxon>
        <taxon>Platyhelminthes</taxon>
        <taxon>Trematoda</taxon>
        <taxon>Digenea</taxon>
        <taxon>Plagiorchiida</taxon>
        <taxon>Echinostomata</taxon>
        <taxon>Echinostomatoidea</taxon>
        <taxon>Fasciolidae</taxon>
        <taxon>Fasciolopsis</taxon>
    </lineage>
</organism>
<dbReference type="InterPro" id="IPR013783">
    <property type="entry name" value="Ig-like_fold"/>
</dbReference>
<feature type="region of interest" description="Disordered" evidence="6">
    <location>
        <begin position="983"/>
        <end position="1014"/>
    </location>
</feature>
<feature type="domain" description="Fibronectin type-III" evidence="8">
    <location>
        <begin position="649"/>
        <end position="747"/>
    </location>
</feature>
<dbReference type="Gene3D" id="2.60.40.10">
    <property type="entry name" value="Immunoglobulins"/>
    <property type="match status" value="4"/>
</dbReference>